<keyword evidence="1" id="KW-0812">Transmembrane</keyword>
<name>A0A062VBX0_9EURY</name>
<keyword evidence="3" id="KW-1185">Reference proteome</keyword>
<dbReference type="PANTHER" id="PTHR35984">
    <property type="entry name" value="PERIPLASMIC SERINE PROTEASE"/>
    <property type="match status" value="1"/>
</dbReference>
<keyword evidence="1" id="KW-0472">Membrane</keyword>
<evidence type="ECO:0000313" key="3">
    <source>
        <dbReference type="Proteomes" id="UP000027153"/>
    </source>
</evidence>
<accession>A0A062VBX0</accession>
<protein>
    <submittedName>
        <fullName evidence="2">ClpP class periplasmic serine protease</fullName>
    </submittedName>
</protein>
<organism evidence="2 3">
    <name type="scientific">Candidatus Methanoperedens nitratireducens</name>
    <dbReference type="NCBI Taxonomy" id="1392998"/>
    <lineage>
        <taxon>Archaea</taxon>
        <taxon>Methanobacteriati</taxon>
        <taxon>Methanobacteriota</taxon>
        <taxon>Stenosarchaea group</taxon>
        <taxon>Methanomicrobia</taxon>
        <taxon>Methanosarcinales</taxon>
        <taxon>ANME-2 cluster</taxon>
        <taxon>Candidatus Methanoperedentaceae</taxon>
        <taxon>Candidatus Methanoperedens</taxon>
    </lineage>
</organism>
<dbReference type="GO" id="GO:0006508">
    <property type="term" value="P:proteolysis"/>
    <property type="evidence" value="ECO:0007669"/>
    <property type="project" value="UniProtKB-KW"/>
</dbReference>
<sequence>MVDLNTTDILIILGIIIFLYVLMYPQFQIASARRKRLRKIGEMEEGWGTKVLTMIHRKEAISMFGVPVYQYIDVEDAEEILRGIRSAGDKPVDLILHTPGGQLHASIQIARALKDHNAKTRVFIPHYSMSGGTIIALAADEIIMDKDASLGPIDPQIGDFLRGVFPAPSWLHVAAKKGLEADDATLVIGDISEKALNFMRTAANELLDGKFADKEKQKQVVEKLIGGEMIHSQPISAKYARALGLPVSTELPRQVHELMRYYRAAKSNVEYLMQE</sequence>
<dbReference type="InterPro" id="IPR002825">
    <property type="entry name" value="Pept_S49_ser-pept_pro"/>
</dbReference>
<comment type="caution">
    <text evidence="2">The sequence shown here is derived from an EMBL/GenBank/DDBJ whole genome shotgun (WGS) entry which is preliminary data.</text>
</comment>
<dbReference type="EMBL" id="JMIY01000001">
    <property type="protein sequence ID" value="KCZ73204.1"/>
    <property type="molecule type" value="Genomic_DNA"/>
</dbReference>
<dbReference type="Pfam" id="PF01972">
    <property type="entry name" value="SDH_protease"/>
    <property type="match status" value="1"/>
</dbReference>
<dbReference type="GO" id="GO:0016020">
    <property type="term" value="C:membrane"/>
    <property type="evidence" value="ECO:0007669"/>
    <property type="project" value="InterPro"/>
</dbReference>
<proteinExistence type="predicted"/>
<keyword evidence="2" id="KW-0378">Hydrolase</keyword>
<dbReference type="Proteomes" id="UP000027153">
    <property type="component" value="Unassembled WGS sequence"/>
</dbReference>
<evidence type="ECO:0000313" key="2">
    <source>
        <dbReference type="EMBL" id="KCZ73204.1"/>
    </source>
</evidence>
<dbReference type="SUPFAM" id="SSF52096">
    <property type="entry name" value="ClpP/crotonase"/>
    <property type="match status" value="1"/>
</dbReference>
<gene>
    <name evidence="2" type="ORF">ANME2D_00264</name>
</gene>
<dbReference type="NCBIfam" id="NF047768">
    <property type="entry name" value="Clp_like_SDH"/>
    <property type="match status" value="1"/>
</dbReference>
<dbReference type="AlphaFoldDB" id="A0A062VBX0"/>
<dbReference type="PANTHER" id="PTHR35984:SF1">
    <property type="entry name" value="PERIPLASMIC SERINE PROTEASE"/>
    <property type="match status" value="1"/>
</dbReference>
<dbReference type="RefSeq" id="WP_048088448.1">
    <property type="nucleotide sequence ID" value="NZ_JMIY01000001.1"/>
</dbReference>
<dbReference type="InterPro" id="IPR029045">
    <property type="entry name" value="ClpP/crotonase-like_dom_sf"/>
</dbReference>
<dbReference type="OrthoDB" id="146310at2157"/>
<dbReference type="Gene3D" id="3.90.226.10">
    <property type="entry name" value="2-enoyl-CoA Hydratase, Chain A, domain 1"/>
    <property type="match status" value="1"/>
</dbReference>
<dbReference type="GO" id="GO:0008233">
    <property type="term" value="F:peptidase activity"/>
    <property type="evidence" value="ECO:0007669"/>
    <property type="project" value="UniProtKB-KW"/>
</dbReference>
<feature type="transmembrane region" description="Helical" evidence="1">
    <location>
        <begin position="6"/>
        <end position="27"/>
    </location>
</feature>
<keyword evidence="1" id="KW-1133">Transmembrane helix</keyword>
<keyword evidence="2" id="KW-0645">Protease</keyword>
<reference evidence="2 3" key="1">
    <citation type="journal article" date="2013" name="Nature">
        <title>Anaerobic oxidation of methane coupled to nitrate reduction in a novel archaeal lineage.</title>
        <authorList>
            <person name="Haroon M.F."/>
            <person name="Hu S."/>
            <person name="Shi Y."/>
            <person name="Imelfort M."/>
            <person name="Keller J."/>
            <person name="Hugenholtz P."/>
            <person name="Yuan Z."/>
            <person name="Tyson G.W."/>
        </authorList>
    </citation>
    <scope>NUCLEOTIDE SEQUENCE [LARGE SCALE GENOMIC DNA]</scope>
    <source>
        <strain evidence="2 3">ANME-2d</strain>
    </source>
</reference>
<evidence type="ECO:0000256" key="1">
    <source>
        <dbReference type="SAM" id="Phobius"/>
    </source>
</evidence>